<comment type="caution">
    <text evidence="2">The sequence shown here is derived from an EMBL/GenBank/DDBJ whole genome shotgun (WGS) entry which is preliminary data.</text>
</comment>
<evidence type="ECO:0000313" key="3">
    <source>
        <dbReference type="Proteomes" id="UP001652542"/>
    </source>
</evidence>
<feature type="coiled-coil region" evidence="1">
    <location>
        <begin position="199"/>
        <end position="233"/>
    </location>
</feature>
<dbReference type="RefSeq" id="WP_263732847.1">
    <property type="nucleotide sequence ID" value="NZ_JAOWKY010000001.1"/>
</dbReference>
<dbReference type="PANTHER" id="PTHR30469">
    <property type="entry name" value="MULTIDRUG RESISTANCE PROTEIN MDTA"/>
    <property type="match status" value="1"/>
</dbReference>
<proteinExistence type="predicted"/>
<dbReference type="Proteomes" id="UP001652542">
    <property type="component" value="Unassembled WGS sequence"/>
</dbReference>
<dbReference type="Gene3D" id="2.40.420.20">
    <property type="match status" value="1"/>
</dbReference>
<name>A0ABT2Z8U1_9RHOB</name>
<accession>A0ABT2Z8U1</accession>
<evidence type="ECO:0000313" key="2">
    <source>
        <dbReference type="EMBL" id="MCV2867181.1"/>
    </source>
</evidence>
<gene>
    <name evidence="2" type="ORF">OEW28_00890</name>
</gene>
<evidence type="ECO:0000256" key="1">
    <source>
        <dbReference type="SAM" id="Coils"/>
    </source>
</evidence>
<dbReference type="Gene3D" id="2.40.30.170">
    <property type="match status" value="1"/>
</dbReference>
<reference evidence="2 3" key="1">
    <citation type="submission" date="2022-10" db="EMBL/GenBank/DDBJ databases">
        <title>Defluviimonas sp. nov., isolated from ocean surface water.</title>
        <authorList>
            <person name="He W."/>
            <person name="Wang L."/>
            <person name="Zhang D.-F."/>
        </authorList>
    </citation>
    <scope>NUCLEOTIDE SEQUENCE [LARGE SCALE GENOMIC DNA]</scope>
    <source>
        <strain evidence="2 3">WL0002</strain>
    </source>
</reference>
<dbReference type="Gene3D" id="1.10.287.470">
    <property type="entry name" value="Helix hairpin bin"/>
    <property type="match status" value="1"/>
</dbReference>
<sequence length="478" mass="49393">MRFLFRSLLGLVHLAAAVALLALAGLWLRDSIETRQAGPAPSEGARERVFAANVIRLEPDTIAPVLTAYGTVRSSRTLELRAAAEGTIVEIHPNFLEGGAVGAGEVLLRLDPRDAEAARDLAAADLTSARLERQEAENALGLARDDLAAADVQAELRDKALGRLEDLATRGLGTAADREAAALAASAAVQGVLTRRQALAEAEARLDRAISAVSRAEIALAEAERRVADTVLEAGFSGVLSEVAAVRGGLVSRNEKLGVLIDPAALEVAFRLSTAEFSRLLDGNGALLPLPVAATSGLAEASGQLTRAGAAVAAGESGRLLFAALDRADGLRPGDFVSVEVTEPELHAVAEIPAAALGPDGSVLLVAAGDRLEAAQVTLLRRQGDKAIVAPGDLAGREIVAGRSPLLGPGIRIRPVREGEPDEAALIPLAPERRAALVALVEANEGLSAGAKARVLAELGRDFVPADTVRRIEARSGG</sequence>
<protein>
    <submittedName>
        <fullName evidence="2">Efflux RND transporter periplasmic adaptor subunit</fullName>
    </submittedName>
</protein>
<keyword evidence="1" id="KW-0175">Coiled coil</keyword>
<organism evidence="2 3">
    <name type="scientific">Albidovulum marisflavi</name>
    <dbReference type="NCBI Taxonomy" id="2984159"/>
    <lineage>
        <taxon>Bacteria</taxon>
        <taxon>Pseudomonadati</taxon>
        <taxon>Pseudomonadota</taxon>
        <taxon>Alphaproteobacteria</taxon>
        <taxon>Rhodobacterales</taxon>
        <taxon>Paracoccaceae</taxon>
        <taxon>Albidovulum</taxon>
    </lineage>
</organism>
<keyword evidence="3" id="KW-1185">Reference proteome</keyword>
<dbReference type="EMBL" id="JAOWKY010000001">
    <property type="protein sequence ID" value="MCV2867181.1"/>
    <property type="molecule type" value="Genomic_DNA"/>
</dbReference>
<dbReference type="Gene3D" id="2.40.50.100">
    <property type="match status" value="1"/>
</dbReference>
<dbReference type="SUPFAM" id="SSF111369">
    <property type="entry name" value="HlyD-like secretion proteins"/>
    <property type="match status" value="1"/>
</dbReference>